<sequence>MRSTMLRNGLTLLTLLLVSGLGSTVLGQIESGAITGSMSVEYEPEYSSLAGGYALSGGVLHSLFLEYSKSIKQGVSPGFMYVAQSSLRGRRFAFLCVVDHSYQGSEADEFRTEQQLRNSQGRISQWFLIKDVICRLKYEVDTHPQKKLTETMRFGIREVDLQQGRVFYIDLRKSPARVTQLSLQLPKSLGQEKDGELIKEAIQNWQVNGDLTHQGKSFLFEAGPVAARKPREEDLWPDDFDVEETE</sequence>
<reference evidence="1 2" key="1">
    <citation type="submission" date="2019-03" db="EMBL/GenBank/DDBJ databases">
        <title>Deep-cultivation of Planctomycetes and their phenomic and genomic characterization uncovers novel biology.</title>
        <authorList>
            <person name="Wiegand S."/>
            <person name="Jogler M."/>
            <person name="Boedeker C."/>
            <person name="Pinto D."/>
            <person name="Vollmers J."/>
            <person name="Rivas-Marin E."/>
            <person name="Kohn T."/>
            <person name="Peeters S.H."/>
            <person name="Heuer A."/>
            <person name="Rast P."/>
            <person name="Oberbeckmann S."/>
            <person name="Bunk B."/>
            <person name="Jeske O."/>
            <person name="Meyerdierks A."/>
            <person name="Storesund J.E."/>
            <person name="Kallscheuer N."/>
            <person name="Luecker S."/>
            <person name="Lage O.M."/>
            <person name="Pohl T."/>
            <person name="Merkel B.J."/>
            <person name="Hornburger P."/>
            <person name="Mueller R.-W."/>
            <person name="Bruemmer F."/>
            <person name="Labrenz M."/>
            <person name="Spormann A.M."/>
            <person name="Op den Camp H."/>
            <person name="Overmann J."/>
            <person name="Amann R."/>
            <person name="Jetten M.S.M."/>
            <person name="Mascher T."/>
            <person name="Medema M.H."/>
            <person name="Devos D.P."/>
            <person name="Kaster A.-K."/>
            <person name="Ovreas L."/>
            <person name="Rohde M."/>
            <person name="Galperin M.Y."/>
            <person name="Jogler C."/>
        </authorList>
    </citation>
    <scope>NUCLEOTIDE SEQUENCE [LARGE SCALE GENOMIC DNA]</scope>
    <source>
        <strain evidence="1 2">Enr10</strain>
    </source>
</reference>
<dbReference type="EMBL" id="CP037421">
    <property type="protein sequence ID" value="QDT29549.1"/>
    <property type="molecule type" value="Genomic_DNA"/>
</dbReference>
<keyword evidence="2" id="KW-1185">Reference proteome</keyword>
<protein>
    <submittedName>
        <fullName evidence="1">Uncharacterized protein</fullName>
    </submittedName>
</protein>
<dbReference type="AlphaFoldDB" id="A0A517QD64"/>
<proteinExistence type="predicted"/>
<evidence type="ECO:0000313" key="2">
    <source>
        <dbReference type="Proteomes" id="UP000315647"/>
    </source>
</evidence>
<gene>
    <name evidence="1" type="ORF">Enr10x_49040</name>
</gene>
<accession>A0A517QD64</accession>
<name>A0A517QD64_9PLAN</name>
<evidence type="ECO:0000313" key="1">
    <source>
        <dbReference type="EMBL" id="QDT29549.1"/>
    </source>
</evidence>
<organism evidence="1 2">
    <name type="scientific">Gimesia panareensis</name>
    <dbReference type="NCBI Taxonomy" id="2527978"/>
    <lineage>
        <taxon>Bacteria</taxon>
        <taxon>Pseudomonadati</taxon>
        <taxon>Planctomycetota</taxon>
        <taxon>Planctomycetia</taxon>
        <taxon>Planctomycetales</taxon>
        <taxon>Planctomycetaceae</taxon>
        <taxon>Gimesia</taxon>
    </lineage>
</organism>
<dbReference type="Proteomes" id="UP000315647">
    <property type="component" value="Chromosome"/>
</dbReference>